<reference evidence="1 2" key="1">
    <citation type="submission" date="2016-12" db="EMBL/GenBank/DDBJ databases">
        <title>The new phylogeny of genus Mycobacterium.</title>
        <authorList>
            <person name="Tortoli E."/>
            <person name="Trovato A."/>
            <person name="Cirillo D.M."/>
        </authorList>
    </citation>
    <scope>NUCLEOTIDE SEQUENCE [LARGE SCALE GENOMIC DNA]</scope>
    <source>
        <strain evidence="1 2">CCUG 66554</strain>
    </source>
</reference>
<dbReference type="EMBL" id="MVII01000019">
    <property type="protein sequence ID" value="ORB55223.1"/>
    <property type="molecule type" value="Genomic_DNA"/>
</dbReference>
<dbReference type="RefSeq" id="WP_083017342.1">
    <property type="nucleotide sequence ID" value="NZ_MVII01000019.1"/>
</dbReference>
<gene>
    <name evidence="1" type="ORF">BST43_15235</name>
</gene>
<protein>
    <submittedName>
        <fullName evidence="1">Uncharacterized protein</fullName>
    </submittedName>
</protein>
<organism evidence="1 2">
    <name type="scientific">Mycobacteroides saopaulense</name>
    <dbReference type="NCBI Taxonomy" id="1578165"/>
    <lineage>
        <taxon>Bacteria</taxon>
        <taxon>Bacillati</taxon>
        <taxon>Actinomycetota</taxon>
        <taxon>Actinomycetes</taxon>
        <taxon>Mycobacteriales</taxon>
        <taxon>Mycobacteriaceae</taxon>
        <taxon>Mycobacteroides</taxon>
    </lineage>
</organism>
<sequence length="73" mass="8321">MQKPTKAFADMIAETADKLEAVLVEMYPDSGSHDSLMVTPMFLRRKADKYRQIADQDTNKALAYLQSRRRAQG</sequence>
<accession>A0A1X0J0Z1</accession>
<evidence type="ECO:0000313" key="2">
    <source>
        <dbReference type="Proteomes" id="UP000192434"/>
    </source>
</evidence>
<proteinExistence type="predicted"/>
<name>A0A1X0J0Z1_9MYCO</name>
<evidence type="ECO:0000313" key="1">
    <source>
        <dbReference type="EMBL" id="ORB55223.1"/>
    </source>
</evidence>
<dbReference type="Proteomes" id="UP000192434">
    <property type="component" value="Unassembled WGS sequence"/>
</dbReference>
<comment type="caution">
    <text evidence="1">The sequence shown here is derived from an EMBL/GenBank/DDBJ whole genome shotgun (WGS) entry which is preliminary data.</text>
</comment>
<dbReference type="AlphaFoldDB" id="A0A1X0J0Z1"/>